<evidence type="ECO:0000256" key="5">
    <source>
        <dbReference type="RuleBase" id="RU000320"/>
    </source>
</evidence>
<gene>
    <name evidence="9" type="primary">nuoL</name>
    <name evidence="9" type="ORF">FDY93_02070</name>
</gene>
<proteinExistence type="predicted"/>
<dbReference type="PANTHER" id="PTHR42829">
    <property type="entry name" value="NADH-UBIQUINONE OXIDOREDUCTASE CHAIN 5"/>
    <property type="match status" value="1"/>
</dbReference>
<organism evidence="9 10">
    <name type="scientific">Microbulbifer harenosus</name>
    <dbReference type="NCBI Taxonomy" id="2576840"/>
    <lineage>
        <taxon>Bacteria</taxon>
        <taxon>Pseudomonadati</taxon>
        <taxon>Pseudomonadota</taxon>
        <taxon>Gammaproteobacteria</taxon>
        <taxon>Cellvibrionales</taxon>
        <taxon>Microbulbiferaceae</taxon>
        <taxon>Microbulbifer</taxon>
    </lineage>
</organism>
<feature type="transmembrane region" description="Helical" evidence="6">
    <location>
        <begin position="587"/>
        <end position="607"/>
    </location>
</feature>
<evidence type="ECO:0000313" key="10">
    <source>
        <dbReference type="Proteomes" id="UP000306791"/>
    </source>
</evidence>
<comment type="caution">
    <text evidence="9">The sequence shown here is derived from an EMBL/GenBank/DDBJ whole genome shotgun (WGS) entry which is preliminary data.</text>
</comment>
<keyword evidence="2 5" id="KW-0812">Transmembrane</keyword>
<sequence>MSALTVLIAGFPLLGFLCLACAPLLIRRPLSESASAIIGVGSVALSAVAWAILATHHASPAYVHLWQWVSLPPLRVDFALYVDALTITMLGVITGVGLLIHLFAAGYMRGDDGYRRFFAYLNLFVGAMALLVMADNLVLLYLGWELVGLCSFLLIGFWYRNPENARAAGKAFLMTRIGDTALLIGIIALFWQTNTLGIQAAMAALQDPGHNDRMLAICALLLLAGAVGKSAQIPLQTWLPDAMAGPTPVSALIHAATMVTAGVYLIARCHALFQSSAMAMQTVAIIGTATLLVAGSSALVQTDIKRVLAYSTISQLGYMFAALGAGAFSAAIFHLVTHAFFKALLFLAAGATILRVRHKQSLDAMGGLARRLPFLCACFGVGCANLAALPLTAGYFSKEHLLLAIWHNQPPWLWWCALIGAAITGMYSFRIFYRIFFGPVKANDISRLPPAATRWQMGVPLVALGLLALAGGWIAPPLESIFVDAHAEPASLVVGIAGTLATLLGIALCWWFLARRPGSQALGLCREFLRQGWGFDALYQRLFVRPVLWISRVNRGDIVTQIYRGISALSLGANQFLSRAQNGTLRWYMATLLAATLLLLLVVHALARVSGP</sequence>
<feature type="transmembrane region" description="Helical" evidence="6">
    <location>
        <begin position="457"/>
        <end position="478"/>
    </location>
</feature>
<dbReference type="InterPro" id="IPR018393">
    <property type="entry name" value="NADHpl_OxRdtase_5_subgr"/>
</dbReference>
<feature type="transmembrane region" description="Helical" evidence="6">
    <location>
        <begin position="339"/>
        <end position="356"/>
    </location>
</feature>
<feature type="transmembrane region" description="Helical" evidence="6">
    <location>
        <begin position="140"/>
        <end position="159"/>
    </location>
</feature>
<dbReference type="Pfam" id="PF00361">
    <property type="entry name" value="Proton_antipo_M"/>
    <property type="match status" value="1"/>
</dbReference>
<feature type="transmembrane region" description="Helical" evidence="6">
    <location>
        <begin position="368"/>
        <end position="392"/>
    </location>
</feature>
<dbReference type="InterPro" id="IPR003945">
    <property type="entry name" value="NU5C-like"/>
</dbReference>
<feature type="transmembrane region" description="Helical" evidence="6">
    <location>
        <begin position="38"/>
        <end position="58"/>
    </location>
</feature>
<keyword evidence="3 6" id="KW-1133">Transmembrane helix</keyword>
<feature type="transmembrane region" description="Helical" evidence="6">
    <location>
        <begin position="214"/>
        <end position="235"/>
    </location>
</feature>
<dbReference type="Proteomes" id="UP000306791">
    <property type="component" value="Unassembled WGS sequence"/>
</dbReference>
<feature type="transmembrane region" description="Helical" evidence="6">
    <location>
        <begin position="6"/>
        <end position="26"/>
    </location>
</feature>
<evidence type="ECO:0000256" key="1">
    <source>
        <dbReference type="ARBA" id="ARBA00004127"/>
    </source>
</evidence>
<feature type="transmembrane region" description="Helical" evidence="6">
    <location>
        <begin position="490"/>
        <end position="513"/>
    </location>
</feature>
<dbReference type="RefSeq" id="WP_138234080.1">
    <property type="nucleotide sequence ID" value="NZ_CP185860.1"/>
</dbReference>
<evidence type="ECO:0000256" key="4">
    <source>
        <dbReference type="ARBA" id="ARBA00023136"/>
    </source>
</evidence>
<accession>A0ABY2UMG9</accession>
<feature type="domain" description="NADH-Ubiquinone oxidoreductase (complex I) chain 5 N-terminal" evidence="8">
    <location>
        <begin position="68"/>
        <end position="118"/>
    </location>
</feature>
<dbReference type="InterPro" id="IPR001516">
    <property type="entry name" value="Proton_antipo_N"/>
</dbReference>
<dbReference type="InterPro" id="IPR001750">
    <property type="entry name" value="ND/Mrp_TM"/>
</dbReference>
<dbReference type="PRINTS" id="PR01435">
    <property type="entry name" value="NPOXDRDTASE5"/>
</dbReference>
<keyword evidence="10" id="KW-1185">Reference proteome</keyword>
<dbReference type="NCBIfam" id="NF005141">
    <property type="entry name" value="PRK06590.1"/>
    <property type="match status" value="1"/>
</dbReference>
<keyword evidence="4 6" id="KW-0472">Membrane</keyword>
<evidence type="ECO:0000256" key="6">
    <source>
        <dbReference type="SAM" id="Phobius"/>
    </source>
</evidence>
<evidence type="ECO:0000256" key="3">
    <source>
        <dbReference type="ARBA" id="ARBA00022989"/>
    </source>
</evidence>
<feature type="transmembrane region" description="Helical" evidence="6">
    <location>
        <begin position="279"/>
        <end position="300"/>
    </location>
</feature>
<reference evidence="9 10" key="1">
    <citation type="submission" date="2019-05" db="EMBL/GenBank/DDBJ databases">
        <title>Microbulbifer harenosus sp. nov., an alginate-degrading bacterium isolated from coastal sand.</title>
        <authorList>
            <person name="Huang H."/>
            <person name="Mo K."/>
            <person name="Bao S."/>
        </authorList>
    </citation>
    <scope>NUCLEOTIDE SEQUENCE [LARGE SCALE GENOMIC DNA]</scope>
    <source>
        <strain evidence="9 10">HB161719</strain>
    </source>
</reference>
<evidence type="ECO:0000313" key="9">
    <source>
        <dbReference type="EMBL" id="TLM79673.1"/>
    </source>
</evidence>
<dbReference type="Pfam" id="PF00662">
    <property type="entry name" value="Proton_antipo_N"/>
    <property type="match status" value="1"/>
</dbReference>
<feature type="transmembrane region" description="Helical" evidence="6">
    <location>
        <begin position="180"/>
        <end position="202"/>
    </location>
</feature>
<dbReference type="Gene3D" id="1.20.5.2700">
    <property type="match status" value="1"/>
</dbReference>
<evidence type="ECO:0000256" key="2">
    <source>
        <dbReference type="ARBA" id="ARBA00022692"/>
    </source>
</evidence>
<feature type="transmembrane region" description="Helical" evidence="6">
    <location>
        <begin position="247"/>
        <end position="267"/>
    </location>
</feature>
<feature type="domain" description="NADH:quinone oxidoreductase/Mrp antiporter transmembrane" evidence="7">
    <location>
        <begin position="134"/>
        <end position="424"/>
    </location>
</feature>
<feature type="transmembrane region" description="Helical" evidence="6">
    <location>
        <begin position="307"/>
        <end position="333"/>
    </location>
</feature>
<dbReference type="EMBL" id="VANI01000002">
    <property type="protein sequence ID" value="TLM79673.1"/>
    <property type="molecule type" value="Genomic_DNA"/>
</dbReference>
<feature type="transmembrane region" description="Helical" evidence="6">
    <location>
        <begin position="412"/>
        <end position="436"/>
    </location>
</feature>
<evidence type="ECO:0000259" key="7">
    <source>
        <dbReference type="Pfam" id="PF00361"/>
    </source>
</evidence>
<dbReference type="NCBIfam" id="TIGR01974">
    <property type="entry name" value="NDH_I_L"/>
    <property type="match status" value="1"/>
</dbReference>
<feature type="transmembrane region" description="Helical" evidence="6">
    <location>
        <begin position="117"/>
        <end position="134"/>
    </location>
</feature>
<evidence type="ECO:0000259" key="8">
    <source>
        <dbReference type="Pfam" id="PF00662"/>
    </source>
</evidence>
<dbReference type="PRINTS" id="PR01434">
    <property type="entry name" value="NADHDHGNASE5"/>
</dbReference>
<feature type="transmembrane region" description="Helical" evidence="6">
    <location>
        <begin position="78"/>
        <end position="105"/>
    </location>
</feature>
<protein>
    <submittedName>
        <fullName evidence="9">NADH-quinone oxidoreductase subunit L</fullName>
    </submittedName>
</protein>
<comment type="subcellular location">
    <subcellularLocation>
        <location evidence="1">Endomembrane system</location>
        <topology evidence="1">Multi-pass membrane protein</topology>
    </subcellularLocation>
    <subcellularLocation>
        <location evidence="5">Membrane</location>
        <topology evidence="5">Multi-pass membrane protein</topology>
    </subcellularLocation>
</comment>
<name>A0ABY2UMG9_9GAMM</name>
<dbReference type="PANTHER" id="PTHR42829:SF2">
    <property type="entry name" value="NADH-UBIQUINONE OXIDOREDUCTASE CHAIN 5"/>
    <property type="match status" value="1"/>
</dbReference>